<reference evidence="8" key="1">
    <citation type="submission" date="2017-05" db="EMBL/GenBank/DDBJ databases">
        <authorList>
            <person name="Rodrigo-Torres L."/>
            <person name="Arahal R. D."/>
            <person name="Lucena T."/>
        </authorList>
    </citation>
    <scope>NUCLEOTIDE SEQUENCE [LARGE SCALE GENOMIC DNA]</scope>
    <source>
        <strain evidence="8">CECT 8649</strain>
    </source>
</reference>
<sequence>MEWIEFAVAMLLFMGSHRVPAALGVKDVLVTRLGTMGYTALFSLGSTLLLLWVIWAAGRAPFVPLWDQSAASRWAVNLVMPVVILLASFGVAAPNPFAFEGRRSGFDPDHPGIVGLTRQPLLWALALWSGVHLWANGDLAHVILFGTFAAFSVLGMGLVERRRARIIGADWGRLSARTSLMPFAALISGKWRPRSLPSWLRLTIAILAWAAVFHLHEAVIGVLPVP</sequence>
<evidence type="ECO:0000313" key="7">
    <source>
        <dbReference type="EMBL" id="SMX27423.1"/>
    </source>
</evidence>
<evidence type="ECO:0000256" key="2">
    <source>
        <dbReference type="ARBA" id="ARBA00022692"/>
    </source>
</evidence>
<comment type="subcellular location">
    <subcellularLocation>
        <location evidence="1">Membrane</location>
        <topology evidence="1">Multi-pass membrane protein</topology>
    </subcellularLocation>
</comment>
<accession>A0A238JAL9</accession>
<evidence type="ECO:0000256" key="4">
    <source>
        <dbReference type="ARBA" id="ARBA00023136"/>
    </source>
</evidence>
<evidence type="ECO:0000259" key="6">
    <source>
        <dbReference type="Pfam" id="PF07298"/>
    </source>
</evidence>
<name>A0A238JAL9_9RHOB</name>
<keyword evidence="2 5" id="KW-0812">Transmembrane</keyword>
<feature type="transmembrane region" description="Helical" evidence="5">
    <location>
        <begin position="139"/>
        <end position="159"/>
    </location>
</feature>
<evidence type="ECO:0000256" key="1">
    <source>
        <dbReference type="ARBA" id="ARBA00004141"/>
    </source>
</evidence>
<evidence type="ECO:0000256" key="3">
    <source>
        <dbReference type="ARBA" id="ARBA00022989"/>
    </source>
</evidence>
<dbReference type="RefSeq" id="WP_099243585.1">
    <property type="nucleotide sequence ID" value="NZ_FXXP01000001.1"/>
</dbReference>
<feature type="transmembrane region" description="Helical" evidence="5">
    <location>
        <begin position="74"/>
        <end position="93"/>
    </location>
</feature>
<organism evidence="7 8">
    <name type="scientific">Pelagimonas phthalicica</name>
    <dbReference type="NCBI Taxonomy" id="1037362"/>
    <lineage>
        <taxon>Bacteria</taxon>
        <taxon>Pseudomonadati</taxon>
        <taxon>Pseudomonadota</taxon>
        <taxon>Alphaproteobacteria</taxon>
        <taxon>Rhodobacterales</taxon>
        <taxon>Roseobacteraceae</taxon>
        <taxon>Pelagimonas</taxon>
    </lineage>
</organism>
<keyword evidence="4 5" id="KW-0472">Membrane</keyword>
<feature type="transmembrane region" description="Helical" evidence="5">
    <location>
        <begin position="199"/>
        <end position="223"/>
    </location>
</feature>
<dbReference type="OrthoDB" id="7828645at2"/>
<dbReference type="GO" id="GO:0016020">
    <property type="term" value="C:membrane"/>
    <property type="evidence" value="ECO:0007669"/>
    <property type="project" value="UniProtKB-SubCell"/>
</dbReference>
<dbReference type="EMBL" id="FXXP01000001">
    <property type="protein sequence ID" value="SMX27423.1"/>
    <property type="molecule type" value="Genomic_DNA"/>
</dbReference>
<dbReference type="Proteomes" id="UP000225972">
    <property type="component" value="Unassembled WGS sequence"/>
</dbReference>
<keyword evidence="8" id="KW-1185">Reference proteome</keyword>
<dbReference type="AlphaFoldDB" id="A0A238JAL9"/>
<evidence type="ECO:0000313" key="8">
    <source>
        <dbReference type="Proteomes" id="UP000225972"/>
    </source>
</evidence>
<proteinExistence type="predicted"/>
<dbReference type="Pfam" id="PF07298">
    <property type="entry name" value="NnrU"/>
    <property type="match status" value="1"/>
</dbReference>
<gene>
    <name evidence="7" type="ORF">TRP8649_01528</name>
</gene>
<feature type="transmembrane region" description="Helical" evidence="5">
    <location>
        <begin position="37"/>
        <end position="62"/>
    </location>
</feature>
<protein>
    <submittedName>
        <fullName evidence="7">NnrU protein</fullName>
    </submittedName>
</protein>
<dbReference type="InterPro" id="IPR009915">
    <property type="entry name" value="NnrU_dom"/>
</dbReference>
<keyword evidence="3 5" id="KW-1133">Transmembrane helix</keyword>
<feature type="domain" description="NnrU" evidence="6">
    <location>
        <begin position="6"/>
        <end position="224"/>
    </location>
</feature>
<evidence type="ECO:0000256" key="5">
    <source>
        <dbReference type="SAM" id="Phobius"/>
    </source>
</evidence>